<reference evidence="8" key="1">
    <citation type="submission" date="2015-02" db="EMBL/GenBank/DDBJ databases">
        <title>Genome sequencing for Strongylocentrotus purpuratus.</title>
        <authorList>
            <person name="Murali S."/>
            <person name="Liu Y."/>
            <person name="Vee V."/>
            <person name="English A."/>
            <person name="Wang M."/>
            <person name="Skinner E."/>
            <person name="Han Y."/>
            <person name="Muzny D.M."/>
            <person name="Worley K.C."/>
            <person name="Gibbs R.A."/>
        </authorList>
    </citation>
    <scope>NUCLEOTIDE SEQUENCE</scope>
</reference>
<feature type="chain" id="PRO_5029735371" description="SRCR domain-containing protein" evidence="5">
    <location>
        <begin position="24"/>
        <end position="435"/>
    </location>
</feature>
<evidence type="ECO:0000256" key="3">
    <source>
        <dbReference type="SAM" id="MobiDB-lite"/>
    </source>
</evidence>
<dbReference type="SMART" id="SM00202">
    <property type="entry name" value="SR"/>
    <property type="match status" value="2"/>
</dbReference>
<dbReference type="SUPFAM" id="SSF56487">
    <property type="entry name" value="SRCR-like"/>
    <property type="match status" value="2"/>
</dbReference>
<dbReference type="InterPro" id="IPR036772">
    <property type="entry name" value="SRCR-like_dom_sf"/>
</dbReference>
<name>A0A7M7GEU3_STRPU</name>
<dbReference type="PROSITE" id="PS50287">
    <property type="entry name" value="SRCR_2"/>
    <property type="match status" value="2"/>
</dbReference>
<feature type="signal peptide" evidence="5">
    <location>
        <begin position="1"/>
        <end position="23"/>
    </location>
</feature>
<protein>
    <recommendedName>
        <fullName evidence="6">SRCR domain-containing protein</fullName>
    </recommendedName>
</protein>
<feature type="domain" description="SRCR" evidence="6">
    <location>
        <begin position="29"/>
        <end position="133"/>
    </location>
</feature>
<feature type="compositionally biased region" description="Polar residues" evidence="3">
    <location>
        <begin position="306"/>
        <end position="330"/>
    </location>
</feature>
<evidence type="ECO:0000256" key="2">
    <source>
        <dbReference type="PROSITE-ProRule" id="PRU00196"/>
    </source>
</evidence>
<feature type="disulfide bond" evidence="2">
    <location>
        <begin position="101"/>
        <end position="111"/>
    </location>
</feature>
<dbReference type="InParanoid" id="A0A7M7GEU3"/>
<dbReference type="AlphaFoldDB" id="A0A7M7GEU3"/>
<sequence length="435" mass="47100">MPSLYRLPLLIVCLITFLGSSFAQSEGDLRLSDGTTYYGRLEIYYNSTWSTISNKTVGDSVPRVACRELGLPFTEAEFVRDKSMIFTPADSEYVLVTRISCYGDEVRLTECYQFDWILVQFYTHKEDLAIVCKGEIIPTGELRLDGGSDRLRGRLEIYSGTSRGWSPFCSIGFGVNESAVACRQLGLNTSQPYVYGYDYFGSAPDYLSGQHYTANCAGDEDRIDGCDNLYLSHLSNDPDERQCRIDDVLSICCSIQPETCDQPASPVSNADVAGGLIAVILVVIAICAGCYISCRGMCKKRPKPPQQYTAVSQGTKGADQNQFPMTSSGDSKLPVYVHGHATAETPASFSCNPSGVPPPAPAGSAPYQTQPYPYPTGQVSPPTGAYPAPSQPGYNPTAATNQYPPQPAKPYPPQISSMSPPYGAPYQHPTGASAV</sequence>
<dbReference type="RefSeq" id="XP_003724465.1">
    <property type="nucleotide sequence ID" value="XM_003724417.3"/>
</dbReference>
<accession>A0A7M7GEU3</accession>
<evidence type="ECO:0000259" key="6">
    <source>
        <dbReference type="PROSITE" id="PS50287"/>
    </source>
</evidence>
<dbReference type="GO" id="GO:0016020">
    <property type="term" value="C:membrane"/>
    <property type="evidence" value="ECO:0007669"/>
    <property type="project" value="InterPro"/>
</dbReference>
<feature type="compositionally biased region" description="Polar residues" evidence="3">
    <location>
        <begin position="392"/>
        <end position="401"/>
    </location>
</feature>
<dbReference type="OrthoDB" id="10164352at2759"/>
<dbReference type="GeneID" id="100891420"/>
<evidence type="ECO:0000256" key="1">
    <source>
        <dbReference type="ARBA" id="ARBA00023157"/>
    </source>
</evidence>
<feature type="transmembrane region" description="Helical" evidence="4">
    <location>
        <begin position="272"/>
        <end position="294"/>
    </location>
</feature>
<keyword evidence="8" id="KW-1185">Reference proteome</keyword>
<dbReference type="KEGG" id="spu:100891420"/>
<dbReference type="Gene3D" id="3.10.250.10">
    <property type="entry name" value="SRCR-like domain"/>
    <property type="match status" value="2"/>
</dbReference>
<organism evidence="7 8">
    <name type="scientific">Strongylocentrotus purpuratus</name>
    <name type="common">Purple sea urchin</name>
    <dbReference type="NCBI Taxonomy" id="7668"/>
    <lineage>
        <taxon>Eukaryota</taxon>
        <taxon>Metazoa</taxon>
        <taxon>Echinodermata</taxon>
        <taxon>Eleutherozoa</taxon>
        <taxon>Echinozoa</taxon>
        <taxon>Echinoidea</taxon>
        <taxon>Euechinoidea</taxon>
        <taxon>Echinacea</taxon>
        <taxon>Camarodonta</taxon>
        <taxon>Echinidea</taxon>
        <taxon>Strongylocentrotidae</taxon>
        <taxon>Strongylocentrotus</taxon>
    </lineage>
</organism>
<keyword evidence="4" id="KW-0812">Transmembrane</keyword>
<evidence type="ECO:0000256" key="4">
    <source>
        <dbReference type="SAM" id="Phobius"/>
    </source>
</evidence>
<dbReference type="PRINTS" id="PR00258">
    <property type="entry name" value="SPERACTRCPTR"/>
</dbReference>
<feature type="compositionally biased region" description="Low complexity" evidence="3">
    <location>
        <begin position="362"/>
        <end position="371"/>
    </location>
</feature>
<dbReference type="Pfam" id="PF00530">
    <property type="entry name" value="SRCR"/>
    <property type="match status" value="2"/>
</dbReference>
<dbReference type="PANTHER" id="PTHR48071">
    <property type="entry name" value="SRCR DOMAIN-CONTAINING PROTEIN"/>
    <property type="match status" value="1"/>
</dbReference>
<keyword evidence="1 2" id="KW-1015">Disulfide bond</keyword>
<feature type="region of interest" description="Disordered" evidence="3">
    <location>
        <begin position="347"/>
        <end position="435"/>
    </location>
</feature>
<proteinExistence type="predicted"/>
<feature type="region of interest" description="Disordered" evidence="3">
    <location>
        <begin position="305"/>
        <end position="331"/>
    </location>
</feature>
<keyword evidence="4" id="KW-0472">Membrane</keyword>
<comment type="caution">
    <text evidence="2">Lacks conserved residue(s) required for the propagation of feature annotation.</text>
</comment>
<evidence type="ECO:0000313" key="8">
    <source>
        <dbReference type="Proteomes" id="UP000007110"/>
    </source>
</evidence>
<feature type="compositionally biased region" description="Pro residues" evidence="3">
    <location>
        <begin position="404"/>
        <end position="413"/>
    </location>
</feature>
<evidence type="ECO:0000256" key="5">
    <source>
        <dbReference type="SAM" id="SignalP"/>
    </source>
</evidence>
<keyword evidence="4" id="KW-1133">Transmembrane helix</keyword>
<reference evidence="7" key="2">
    <citation type="submission" date="2021-01" db="UniProtKB">
        <authorList>
            <consortium name="EnsemblMetazoa"/>
        </authorList>
    </citation>
    <scope>IDENTIFICATION</scope>
</reference>
<feature type="disulfide bond" evidence="2">
    <location>
        <begin position="216"/>
        <end position="226"/>
    </location>
</feature>
<dbReference type="Proteomes" id="UP000007110">
    <property type="component" value="Unassembled WGS sequence"/>
</dbReference>
<dbReference type="EnsemblMetazoa" id="XM_003724417">
    <property type="protein sequence ID" value="XP_003724465"/>
    <property type="gene ID" value="LOC100891420"/>
</dbReference>
<dbReference type="OMA" id="VTRISCY"/>
<dbReference type="InterPro" id="IPR001190">
    <property type="entry name" value="SRCR"/>
</dbReference>
<evidence type="ECO:0000313" key="7">
    <source>
        <dbReference type="EnsemblMetazoa" id="XP_003724465"/>
    </source>
</evidence>
<feature type="domain" description="SRCR" evidence="6">
    <location>
        <begin position="142"/>
        <end position="254"/>
    </location>
</feature>
<dbReference type="PANTHER" id="PTHR48071:SF18">
    <property type="entry name" value="DELETED IN MALIGNANT BRAIN TUMORS 1 PROTEIN-RELATED"/>
    <property type="match status" value="1"/>
</dbReference>
<keyword evidence="5" id="KW-0732">Signal</keyword>